<evidence type="ECO:0000313" key="2">
    <source>
        <dbReference type="Proteomes" id="UP000229612"/>
    </source>
</evidence>
<gene>
    <name evidence="1" type="ORF">COU14_00045</name>
</gene>
<organism evidence="1 2">
    <name type="scientific">Candidatus Kaiserbacteria bacterium CG10_big_fil_rev_8_21_14_0_10_44_10</name>
    <dbReference type="NCBI Taxonomy" id="1974606"/>
    <lineage>
        <taxon>Bacteria</taxon>
        <taxon>Candidatus Kaiseribacteriota</taxon>
    </lineage>
</organism>
<sequence length="70" mass="8254">MFTSDLDTERLVYLERQLHGKMRAGCAGSLENLIQQVLNEAEEYNLRLRIQFAREMRRQNADEIKRAVTN</sequence>
<comment type="caution">
    <text evidence="1">The sequence shown here is derived from an EMBL/GenBank/DDBJ whole genome shotgun (WGS) entry which is preliminary data.</text>
</comment>
<dbReference type="EMBL" id="PFBG01000001">
    <property type="protein sequence ID" value="PIR86231.1"/>
    <property type="molecule type" value="Genomic_DNA"/>
</dbReference>
<reference evidence="2" key="1">
    <citation type="submission" date="2017-09" db="EMBL/GenBank/DDBJ databases">
        <title>Depth-based differentiation of microbial function through sediment-hosted aquifers and enrichment of novel symbionts in the deep terrestrial subsurface.</title>
        <authorList>
            <person name="Probst A.J."/>
            <person name="Ladd B."/>
            <person name="Jarett J.K."/>
            <person name="Geller-Mcgrath D.E."/>
            <person name="Sieber C.M.K."/>
            <person name="Emerson J.B."/>
            <person name="Anantharaman K."/>
            <person name="Thomas B.C."/>
            <person name="Malmstrom R."/>
            <person name="Stieglmeier M."/>
            <person name="Klingl A."/>
            <person name="Woyke T."/>
            <person name="Ryan C.M."/>
            <person name="Banfield J.F."/>
        </authorList>
    </citation>
    <scope>NUCLEOTIDE SEQUENCE [LARGE SCALE GENOMIC DNA]</scope>
</reference>
<proteinExistence type="predicted"/>
<protein>
    <submittedName>
        <fullName evidence="1">Uncharacterized protein</fullName>
    </submittedName>
</protein>
<accession>A0A2H0UIL4</accession>
<dbReference type="Proteomes" id="UP000229612">
    <property type="component" value="Unassembled WGS sequence"/>
</dbReference>
<dbReference type="AlphaFoldDB" id="A0A2H0UIL4"/>
<evidence type="ECO:0000313" key="1">
    <source>
        <dbReference type="EMBL" id="PIR86231.1"/>
    </source>
</evidence>
<name>A0A2H0UIL4_9BACT</name>